<organism evidence="1 2">
    <name type="scientific">Daphnia sinensis</name>
    <dbReference type="NCBI Taxonomy" id="1820382"/>
    <lineage>
        <taxon>Eukaryota</taxon>
        <taxon>Metazoa</taxon>
        <taxon>Ecdysozoa</taxon>
        <taxon>Arthropoda</taxon>
        <taxon>Crustacea</taxon>
        <taxon>Branchiopoda</taxon>
        <taxon>Diplostraca</taxon>
        <taxon>Cladocera</taxon>
        <taxon>Anomopoda</taxon>
        <taxon>Daphniidae</taxon>
        <taxon>Daphnia</taxon>
        <taxon>Daphnia similis group</taxon>
    </lineage>
</organism>
<evidence type="ECO:0000313" key="2">
    <source>
        <dbReference type="Proteomes" id="UP000820818"/>
    </source>
</evidence>
<dbReference type="EMBL" id="WJBH02000236">
    <property type="protein sequence ID" value="KAI9549861.1"/>
    <property type="molecule type" value="Genomic_DNA"/>
</dbReference>
<name>A0AAD5KDW4_9CRUS</name>
<gene>
    <name evidence="1" type="ORF">GHT06_007220</name>
</gene>
<reference evidence="1" key="1">
    <citation type="submission" date="2022-05" db="EMBL/GenBank/DDBJ databases">
        <title>A multi-omics perspective on studying reproductive biology in Daphnia sinensis.</title>
        <authorList>
            <person name="Jia J."/>
        </authorList>
    </citation>
    <scope>NUCLEOTIDE SEQUENCE</scope>
    <source>
        <strain evidence="1">WSL</strain>
    </source>
</reference>
<dbReference type="Proteomes" id="UP000820818">
    <property type="component" value="Unassembled WGS sequence"/>
</dbReference>
<dbReference type="AlphaFoldDB" id="A0AAD5KDW4"/>
<accession>A0AAD5KDW4</accession>
<sequence>MILDSTAAAKAIVKDDIEHFFDSIRPIDMVIQMQNPSVSAHANRDSILTAYKKFVQEDVADFKKDEIEFIAKTLAEAFELCNKAALKYFPEEIKLVKTHGKHYGDDTYYTRENIIVIPKAALKKKNTDEFLKVMLHEISHIITRLNPSVKTSLYALIGFNPIQQPLVMNDSLKQRVLINPDGSDLKWITELTTADGVLKAQKTPIIVSMKSIETTATPKEPNFVGSQIAFDDAKNQVIFKEKAGFKTDKIEVVNAASVIFDRKEMTFKVIDAEKIFTNMKIVKTKTTDKTKVCVDYKLNDDTIYITEFVEK</sequence>
<comment type="caution">
    <text evidence="1">The sequence shown here is derived from an EMBL/GenBank/DDBJ whole genome shotgun (WGS) entry which is preliminary data.</text>
</comment>
<keyword evidence="2" id="KW-1185">Reference proteome</keyword>
<protein>
    <submittedName>
        <fullName evidence="1">Uncharacterized protein</fullName>
    </submittedName>
</protein>
<evidence type="ECO:0000313" key="1">
    <source>
        <dbReference type="EMBL" id="KAI9549861.1"/>
    </source>
</evidence>
<proteinExistence type="predicted"/>